<sequence>MKPDTLLPVLLIAQGVIGGIDTLVNHELIVRLPHRAQARTEIGIHVLREAAYGLLFGLLAWLAWHGIWAALIGALLMAVIVIDAWDEFVENRTRVLPQNERLLHFLLILNLGFITVVLAPTLLGWSANRTGVARADHGMLSWILSVLALAAIGWSIRDFFSWRALCRKGGRQ</sequence>
<feature type="transmembrane region" description="Helical" evidence="1">
    <location>
        <begin position="102"/>
        <end position="127"/>
    </location>
</feature>
<comment type="caution">
    <text evidence="2">The sequence shown here is derived from an EMBL/GenBank/DDBJ whole genome shotgun (WGS) entry which is preliminary data.</text>
</comment>
<evidence type="ECO:0000256" key="1">
    <source>
        <dbReference type="SAM" id="Phobius"/>
    </source>
</evidence>
<dbReference type="OrthoDB" id="9801773at2"/>
<feature type="transmembrane region" description="Helical" evidence="1">
    <location>
        <begin position="58"/>
        <end position="82"/>
    </location>
</feature>
<protein>
    <submittedName>
        <fullName evidence="2">Uncharacterized protein</fullName>
    </submittedName>
</protein>
<reference evidence="2 3" key="1">
    <citation type="submission" date="2014-12" db="EMBL/GenBank/DDBJ databases">
        <title>Denitrispirillum autotrophicum gen. nov., sp. nov., Denitrifying, Facultatively Autotrophic Bacteria Isolated from Rice Paddy Soil.</title>
        <authorList>
            <person name="Ishii S."/>
            <person name="Ashida N."/>
            <person name="Ohno H."/>
            <person name="Otsuka S."/>
            <person name="Yokota A."/>
            <person name="Senoo K."/>
        </authorList>
    </citation>
    <scope>NUCLEOTIDE SEQUENCE [LARGE SCALE GENOMIC DNA]</scope>
    <source>
        <strain evidence="2 3">TSA66</strain>
    </source>
</reference>
<evidence type="ECO:0000313" key="3">
    <source>
        <dbReference type="Proteomes" id="UP000031572"/>
    </source>
</evidence>
<evidence type="ECO:0000313" key="2">
    <source>
        <dbReference type="EMBL" id="KIF81870.1"/>
    </source>
</evidence>
<organism evidence="2 3">
    <name type="scientific">Noviherbaspirillum autotrophicum</name>
    <dbReference type="NCBI Taxonomy" id="709839"/>
    <lineage>
        <taxon>Bacteria</taxon>
        <taxon>Pseudomonadati</taxon>
        <taxon>Pseudomonadota</taxon>
        <taxon>Betaproteobacteria</taxon>
        <taxon>Burkholderiales</taxon>
        <taxon>Oxalobacteraceae</taxon>
        <taxon>Noviherbaspirillum</taxon>
    </lineage>
</organism>
<keyword evidence="1" id="KW-0472">Membrane</keyword>
<dbReference type="RefSeq" id="WP_040040623.1">
    <property type="nucleotide sequence ID" value="NZ_JWJG01000028.1"/>
</dbReference>
<dbReference type="EMBL" id="JWJG01000028">
    <property type="protein sequence ID" value="KIF81870.1"/>
    <property type="molecule type" value="Genomic_DNA"/>
</dbReference>
<keyword evidence="1" id="KW-1133">Transmembrane helix</keyword>
<proteinExistence type="predicted"/>
<name>A0A0C2BKV7_9BURK</name>
<gene>
    <name evidence="2" type="ORF">TSA66_15420</name>
</gene>
<dbReference type="Proteomes" id="UP000031572">
    <property type="component" value="Unassembled WGS sequence"/>
</dbReference>
<keyword evidence="1" id="KW-0812">Transmembrane</keyword>
<dbReference type="AlphaFoldDB" id="A0A0C2BKV7"/>
<keyword evidence="3" id="KW-1185">Reference proteome</keyword>
<feature type="transmembrane region" description="Helical" evidence="1">
    <location>
        <begin position="139"/>
        <end position="160"/>
    </location>
</feature>
<dbReference type="STRING" id="709839.TSA66_15420"/>
<accession>A0A0C2BKV7</accession>